<organism evidence="4 5">
    <name type="scientific">Bonamia ostreae</name>
    <dbReference type="NCBI Taxonomy" id="126728"/>
    <lineage>
        <taxon>Eukaryota</taxon>
        <taxon>Sar</taxon>
        <taxon>Rhizaria</taxon>
        <taxon>Endomyxa</taxon>
        <taxon>Ascetosporea</taxon>
        <taxon>Haplosporida</taxon>
        <taxon>Bonamia</taxon>
    </lineage>
</organism>
<evidence type="ECO:0000256" key="1">
    <source>
        <dbReference type="ARBA" id="ARBA00008645"/>
    </source>
</evidence>
<dbReference type="Proteomes" id="UP001439008">
    <property type="component" value="Unassembled WGS sequence"/>
</dbReference>
<dbReference type="PANTHER" id="PTHR46118:SF4">
    <property type="entry name" value="PROTEIN ABHD11"/>
    <property type="match status" value="1"/>
</dbReference>
<dbReference type="Pfam" id="PF00561">
    <property type="entry name" value="Abhydrolase_1"/>
    <property type="match status" value="1"/>
</dbReference>
<evidence type="ECO:0000313" key="5">
    <source>
        <dbReference type="Proteomes" id="UP001439008"/>
    </source>
</evidence>
<name>A0ABV2AU06_9EUKA</name>
<feature type="domain" description="AB hydrolase-1" evidence="3">
    <location>
        <begin position="20"/>
        <end position="123"/>
    </location>
</feature>
<dbReference type="InterPro" id="IPR000073">
    <property type="entry name" value="AB_hydrolase_1"/>
</dbReference>
<dbReference type="SUPFAM" id="SSF53474">
    <property type="entry name" value="alpha/beta-Hydrolases"/>
    <property type="match status" value="1"/>
</dbReference>
<keyword evidence="5" id="KW-1185">Reference proteome</keyword>
<evidence type="ECO:0000313" key="4">
    <source>
        <dbReference type="EMBL" id="MES1923109.1"/>
    </source>
</evidence>
<reference evidence="4 5" key="1">
    <citation type="journal article" date="2024" name="BMC Biol.">
        <title>Comparative genomics of Ascetosporea gives new insight into the evolutionary basis for animal parasitism in Rhizaria.</title>
        <authorList>
            <person name="Hiltunen Thoren M."/>
            <person name="Onut-Brannstrom I."/>
            <person name="Alfjorden A."/>
            <person name="Peckova H."/>
            <person name="Swords F."/>
            <person name="Hooper C."/>
            <person name="Holzer A.S."/>
            <person name="Bass D."/>
            <person name="Burki F."/>
        </authorList>
    </citation>
    <scope>NUCLEOTIDE SEQUENCE [LARGE SCALE GENOMIC DNA]</scope>
    <source>
        <strain evidence="4">20-A016</strain>
    </source>
</reference>
<dbReference type="PANTHER" id="PTHR46118">
    <property type="entry name" value="PROTEIN ABHD11"/>
    <property type="match status" value="1"/>
</dbReference>
<feature type="non-terminal residue" evidence="4">
    <location>
        <position position="161"/>
    </location>
</feature>
<comment type="similarity">
    <text evidence="1">Belongs to the AB hydrolase superfamily.</text>
</comment>
<protein>
    <recommendedName>
        <fullName evidence="3">AB hydrolase-1 domain-containing protein</fullName>
    </recommendedName>
</protein>
<gene>
    <name evidence="4" type="ORF">MHBO_004650</name>
</gene>
<proteinExistence type="inferred from homology"/>
<comment type="caution">
    <text evidence="4">The sequence shown here is derived from an EMBL/GenBank/DDBJ whole genome shotgun (WGS) entry which is preliminary data.</text>
</comment>
<sequence length="161" mass="18460">MSLNAIKYNCLTKTDKYPTILIHGLLGSSNNFMSFVKKTKLLKIMDFYSIDLPNHGKSLKISQNFNLENLANHVADFMEQNNIEKANLIGHSLGGKVAMFLALKNCEKVEKMVIEDISPVDKYEKDSSNFKYFIECFRKIDFGTIKNRKEADDILAKYIHV</sequence>
<dbReference type="EMBL" id="JBDODL010004711">
    <property type="protein sequence ID" value="MES1923109.1"/>
    <property type="molecule type" value="Genomic_DNA"/>
</dbReference>
<accession>A0ABV2AU06</accession>
<evidence type="ECO:0000256" key="2">
    <source>
        <dbReference type="ARBA" id="ARBA00022801"/>
    </source>
</evidence>
<keyword evidence="2" id="KW-0378">Hydrolase</keyword>
<dbReference type="InterPro" id="IPR029058">
    <property type="entry name" value="AB_hydrolase_fold"/>
</dbReference>
<evidence type="ECO:0000259" key="3">
    <source>
        <dbReference type="Pfam" id="PF00561"/>
    </source>
</evidence>
<dbReference type="Gene3D" id="3.40.50.1820">
    <property type="entry name" value="alpha/beta hydrolase"/>
    <property type="match status" value="1"/>
</dbReference>